<gene>
    <name evidence="1" type="ORF">Q767_01860</name>
</gene>
<dbReference type="RefSeq" id="WP_023574307.1">
    <property type="nucleotide sequence ID" value="NZ_AVCS01000015.1"/>
</dbReference>
<dbReference type="Proteomes" id="UP000030149">
    <property type="component" value="Unassembled WGS sequence"/>
</dbReference>
<reference evidence="1 2" key="2">
    <citation type="journal article" date="2015" name="Stand. Genomic Sci.">
        <title>High quality draft genomic sequence of Flavobacterium enshiense DK69(T) and comparison among Flavobacterium genomes.</title>
        <authorList>
            <person name="Zeng Z."/>
            <person name="Chen C."/>
            <person name="Du H."/>
            <person name="Wang G."/>
            <person name="Li M."/>
        </authorList>
    </citation>
    <scope>NUCLEOTIDE SEQUENCE [LARGE SCALE GENOMIC DNA]</scope>
    <source>
        <strain evidence="1 2">DK69</strain>
    </source>
</reference>
<accession>V6SD78</accession>
<reference evidence="2" key="1">
    <citation type="submission" date="2013-09" db="EMBL/GenBank/DDBJ databases">
        <authorList>
            <person name="Zeng Z."/>
            <person name="Chen C."/>
        </authorList>
    </citation>
    <scope>NUCLEOTIDE SEQUENCE [LARGE SCALE GENOMIC DNA]</scope>
    <source>
        <strain evidence="2">DK69</strain>
    </source>
</reference>
<dbReference type="AlphaFoldDB" id="V6SD78"/>
<dbReference type="EMBL" id="JRLZ01000001">
    <property type="protein sequence ID" value="KGO97367.1"/>
    <property type="molecule type" value="Genomic_DNA"/>
</dbReference>
<sequence length="144" mass="17482">MKDNILPNSIIEIKKNNFTSYVSDLQIVKEHRNLCKKAVEEYFDKYNYNLTTQKEWLIKHVDLGLFFEDIFDLGFFFNNEESSNKDDLLLLDDSVYGFKIKASRDDFEYEIKFKKIFQQLFFDKKLYQEKLDEYKNDLDSEFPF</sequence>
<proteinExistence type="predicted"/>
<evidence type="ECO:0000313" key="1">
    <source>
        <dbReference type="EMBL" id="KGO97367.1"/>
    </source>
</evidence>
<dbReference type="PATRIC" id="fig|1107311.3.peg.2303"/>
<organism evidence="1 2">
    <name type="scientific">Flavobacterium enshiense DK69</name>
    <dbReference type="NCBI Taxonomy" id="1107311"/>
    <lineage>
        <taxon>Bacteria</taxon>
        <taxon>Pseudomonadati</taxon>
        <taxon>Bacteroidota</taxon>
        <taxon>Flavobacteriia</taxon>
        <taxon>Flavobacteriales</taxon>
        <taxon>Flavobacteriaceae</taxon>
        <taxon>Flavobacterium</taxon>
    </lineage>
</organism>
<comment type="caution">
    <text evidence="1">The sequence shown here is derived from an EMBL/GenBank/DDBJ whole genome shotgun (WGS) entry which is preliminary data.</text>
</comment>
<name>V6SD78_9FLAO</name>
<keyword evidence="2" id="KW-1185">Reference proteome</keyword>
<evidence type="ECO:0000313" key="2">
    <source>
        <dbReference type="Proteomes" id="UP000030149"/>
    </source>
</evidence>
<protein>
    <submittedName>
        <fullName evidence="1">Uncharacterized protein</fullName>
    </submittedName>
</protein>